<protein>
    <recommendedName>
        <fullName evidence="5">Kynurenine formamidase</fullName>
        <ecNumber evidence="4">3.5.1.9</ecNumber>
    </recommendedName>
</protein>
<evidence type="ECO:0000256" key="9">
    <source>
        <dbReference type="ARBA" id="ARBA00023079"/>
    </source>
</evidence>
<comment type="cofactor">
    <cofactor evidence="1">
        <name>Zn(2+)</name>
        <dbReference type="ChEBI" id="CHEBI:29105"/>
    </cofactor>
</comment>
<dbReference type="FunFam" id="3.50.30.50:FF:000001">
    <property type="entry name" value="Kynurenine formamidase"/>
    <property type="match status" value="1"/>
</dbReference>
<dbReference type="RefSeq" id="WP_061915887.1">
    <property type="nucleotide sequence ID" value="NZ_DF967971.1"/>
</dbReference>
<reference evidence="12 13" key="1">
    <citation type="submission" date="2015-07" db="EMBL/GenBank/DDBJ databases">
        <title>Draft genome of Bellilinea caldifistulae DSM 17877.</title>
        <authorList>
            <person name="Hemp J."/>
            <person name="Ward L.M."/>
            <person name="Pace L.A."/>
            <person name="Fischer W.W."/>
        </authorList>
    </citation>
    <scope>NUCLEOTIDE SEQUENCE [LARGE SCALE GENOMIC DNA]</scope>
    <source>
        <strain evidence="12 13">GOMI-1</strain>
    </source>
</reference>
<name>A0A0P6WXF7_9CHLR</name>
<dbReference type="GO" id="GO:0004061">
    <property type="term" value="F:arylformamidase activity"/>
    <property type="evidence" value="ECO:0007669"/>
    <property type="project" value="UniProtKB-EC"/>
</dbReference>
<keyword evidence="8" id="KW-0862">Zinc</keyword>
<comment type="pathway">
    <text evidence="11">Amino-acid degradation; L-tryptophan degradation via kynurenine pathway; L-kynurenine from L-tryptophan: step 2/2.</text>
</comment>
<sequence length="212" mass="23061">MMKIWDISVTISPTLPTWPGDPKAIVERVSAIAKGANANVSRMDMGVHTGTHVDAPLHFIDGTSAVEAMNLEVLIGPARVVQVGDEVNVITREVLEGLDIPSSTSRLLFKTRNSYYWANQVQEFQTDFVGIDESGSKYLVEKGVRLVGVDYLSVAPYKQSRPTHQILLGANIVIIEGLDLSAIQPGEYQLICLPLKIEGSDGAPARAVLIHE</sequence>
<evidence type="ECO:0000256" key="11">
    <source>
        <dbReference type="ARBA" id="ARBA00060547"/>
    </source>
</evidence>
<organism evidence="12 13">
    <name type="scientific">Bellilinea caldifistulae</name>
    <dbReference type="NCBI Taxonomy" id="360411"/>
    <lineage>
        <taxon>Bacteria</taxon>
        <taxon>Bacillati</taxon>
        <taxon>Chloroflexota</taxon>
        <taxon>Anaerolineae</taxon>
        <taxon>Anaerolineales</taxon>
        <taxon>Anaerolineaceae</taxon>
        <taxon>Bellilinea</taxon>
    </lineage>
</organism>
<evidence type="ECO:0000313" key="12">
    <source>
        <dbReference type="EMBL" id="KPL74934.1"/>
    </source>
</evidence>
<comment type="caution">
    <text evidence="12">The sequence shown here is derived from an EMBL/GenBank/DDBJ whole genome shotgun (WGS) entry which is preliminary data.</text>
</comment>
<dbReference type="GO" id="GO:0019441">
    <property type="term" value="P:L-tryptophan catabolic process to kynurenine"/>
    <property type="evidence" value="ECO:0007669"/>
    <property type="project" value="InterPro"/>
</dbReference>
<dbReference type="Proteomes" id="UP000050514">
    <property type="component" value="Unassembled WGS sequence"/>
</dbReference>
<evidence type="ECO:0000256" key="2">
    <source>
        <dbReference type="ARBA" id="ARBA00002204"/>
    </source>
</evidence>
<dbReference type="PATRIC" id="fig|360411.5.peg.2706"/>
<dbReference type="InterPro" id="IPR007325">
    <property type="entry name" value="KFase/CYL"/>
</dbReference>
<accession>A0A0P6WXF7</accession>
<proteinExistence type="predicted"/>
<evidence type="ECO:0000256" key="7">
    <source>
        <dbReference type="ARBA" id="ARBA00022801"/>
    </source>
</evidence>
<dbReference type="STRING" id="360411.AC812_10450"/>
<keyword evidence="7" id="KW-0378">Hydrolase</keyword>
<dbReference type="OrthoDB" id="9796085at2"/>
<dbReference type="PANTHER" id="PTHR31118:SF32">
    <property type="entry name" value="KYNURENINE FORMAMIDASE"/>
    <property type="match status" value="1"/>
</dbReference>
<evidence type="ECO:0000256" key="10">
    <source>
        <dbReference type="ARBA" id="ARBA00048496"/>
    </source>
</evidence>
<dbReference type="AlphaFoldDB" id="A0A0P6WXF7"/>
<comment type="subunit">
    <text evidence="3">Homodimer.</text>
</comment>
<dbReference type="PANTHER" id="PTHR31118">
    <property type="entry name" value="CYCLASE-LIKE PROTEIN 2"/>
    <property type="match status" value="1"/>
</dbReference>
<keyword evidence="6" id="KW-0479">Metal-binding</keyword>
<keyword evidence="13" id="KW-1185">Reference proteome</keyword>
<evidence type="ECO:0000256" key="6">
    <source>
        <dbReference type="ARBA" id="ARBA00022723"/>
    </source>
</evidence>
<dbReference type="Gene3D" id="3.50.30.50">
    <property type="entry name" value="Putative cyclase"/>
    <property type="match status" value="1"/>
</dbReference>
<comment type="function">
    <text evidence="2">Catalyzes the hydrolysis of N-formyl-L-kynurenine to L-kynurenine, the second step in the kynurenine pathway of tryptophan degradation.</text>
</comment>
<evidence type="ECO:0000256" key="1">
    <source>
        <dbReference type="ARBA" id="ARBA00001947"/>
    </source>
</evidence>
<evidence type="ECO:0000256" key="4">
    <source>
        <dbReference type="ARBA" id="ARBA00012930"/>
    </source>
</evidence>
<comment type="catalytic activity">
    <reaction evidence="10">
        <text>N-formyl-L-kynurenine + H2O = L-kynurenine + formate + H(+)</text>
        <dbReference type="Rhea" id="RHEA:13009"/>
        <dbReference type="ChEBI" id="CHEBI:15377"/>
        <dbReference type="ChEBI" id="CHEBI:15378"/>
        <dbReference type="ChEBI" id="CHEBI:15740"/>
        <dbReference type="ChEBI" id="CHEBI:57959"/>
        <dbReference type="ChEBI" id="CHEBI:58629"/>
        <dbReference type="EC" id="3.5.1.9"/>
    </reaction>
</comment>
<dbReference type="GO" id="GO:0046872">
    <property type="term" value="F:metal ion binding"/>
    <property type="evidence" value="ECO:0007669"/>
    <property type="project" value="UniProtKB-KW"/>
</dbReference>
<evidence type="ECO:0000256" key="8">
    <source>
        <dbReference type="ARBA" id="ARBA00022833"/>
    </source>
</evidence>
<evidence type="ECO:0000313" key="13">
    <source>
        <dbReference type="Proteomes" id="UP000050514"/>
    </source>
</evidence>
<dbReference type="SUPFAM" id="SSF102198">
    <property type="entry name" value="Putative cyclase"/>
    <property type="match status" value="1"/>
</dbReference>
<gene>
    <name evidence="12" type="ORF">AC812_10450</name>
</gene>
<dbReference type="EMBL" id="LGHJ01000016">
    <property type="protein sequence ID" value="KPL74934.1"/>
    <property type="molecule type" value="Genomic_DNA"/>
</dbReference>
<keyword evidence="9" id="KW-0823">Tryptophan catabolism</keyword>
<evidence type="ECO:0000256" key="3">
    <source>
        <dbReference type="ARBA" id="ARBA00011738"/>
    </source>
</evidence>
<dbReference type="Pfam" id="PF04199">
    <property type="entry name" value="Cyclase"/>
    <property type="match status" value="1"/>
</dbReference>
<dbReference type="EC" id="3.5.1.9" evidence="4"/>
<dbReference type="InterPro" id="IPR037175">
    <property type="entry name" value="KFase_sf"/>
</dbReference>
<evidence type="ECO:0000256" key="5">
    <source>
        <dbReference type="ARBA" id="ARBA00014889"/>
    </source>
</evidence>